<dbReference type="CDD" id="cd17936">
    <property type="entry name" value="EEXXEc_NFX1"/>
    <property type="match status" value="1"/>
</dbReference>
<proteinExistence type="predicted"/>
<dbReference type="FunFam" id="3.40.50.300:FF:000742">
    <property type="entry name" value="NFX1-type zinc finger-containing protein 1"/>
    <property type="match status" value="1"/>
</dbReference>
<dbReference type="Pfam" id="PF25396">
    <property type="entry name" value="ZNFX1"/>
    <property type="match status" value="1"/>
</dbReference>
<feature type="region of interest" description="Disordered" evidence="6">
    <location>
        <begin position="1892"/>
        <end position="1915"/>
    </location>
</feature>
<dbReference type="GO" id="GO:0031380">
    <property type="term" value="C:nuclear RNA-directed RNA polymerase complex"/>
    <property type="evidence" value="ECO:0007669"/>
    <property type="project" value="TreeGrafter"/>
</dbReference>
<dbReference type="GO" id="GO:0004386">
    <property type="term" value="F:helicase activity"/>
    <property type="evidence" value="ECO:0007669"/>
    <property type="project" value="InterPro"/>
</dbReference>
<name>A0A8T0EV67_ARGBR</name>
<dbReference type="PANTHER" id="PTHR10887">
    <property type="entry name" value="DNA2/NAM7 HELICASE FAMILY"/>
    <property type="match status" value="1"/>
</dbReference>
<dbReference type="Pfam" id="PF13087">
    <property type="entry name" value="AAA_12"/>
    <property type="match status" value="1"/>
</dbReference>
<evidence type="ECO:0000259" key="7">
    <source>
        <dbReference type="SMART" id="SM00438"/>
    </source>
</evidence>
<dbReference type="CDD" id="cd06008">
    <property type="entry name" value="NF-X1-zinc-finger"/>
    <property type="match status" value="1"/>
</dbReference>
<dbReference type="SMART" id="SM00438">
    <property type="entry name" value="ZnF_NFX"/>
    <property type="match status" value="4"/>
</dbReference>
<dbReference type="InterPro" id="IPR047187">
    <property type="entry name" value="SF1_C_Upf1"/>
</dbReference>
<dbReference type="Gene3D" id="3.40.50.300">
    <property type="entry name" value="P-loop containing nucleotide triphosphate hydrolases"/>
    <property type="match status" value="3"/>
</dbReference>
<keyword evidence="4" id="KW-0862">Zinc</keyword>
<feature type="coiled-coil region" evidence="5">
    <location>
        <begin position="938"/>
        <end position="965"/>
    </location>
</feature>
<dbReference type="GO" id="GO:0008270">
    <property type="term" value="F:zinc ion binding"/>
    <property type="evidence" value="ECO:0007669"/>
    <property type="project" value="UniProtKB-KW"/>
</dbReference>
<feature type="domain" description="NF-X1-type" evidence="7">
    <location>
        <begin position="1435"/>
        <end position="1448"/>
    </location>
</feature>
<keyword evidence="1" id="KW-0479">Metal-binding</keyword>
<dbReference type="Pfam" id="PF13086">
    <property type="entry name" value="AAA_11"/>
    <property type="match status" value="1"/>
</dbReference>
<reference evidence="8" key="2">
    <citation type="submission" date="2020-06" db="EMBL/GenBank/DDBJ databases">
        <authorList>
            <person name="Sheffer M."/>
        </authorList>
    </citation>
    <scope>NUCLEOTIDE SEQUENCE</scope>
</reference>
<feature type="domain" description="NF-X1-type" evidence="7">
    <location>
        <begin position="1351"/>
        <end position="1373"/>
    </location>
</feature>
<evidence type="ECO:0000256" key="1">
    <source>
        <dbReference type="ARBA" id="ARBA00022723"/>
    </source>
</evidence>
<keyword evidence="3" id="KW-0863">Zinc-finger</keyword>
<feature type="domain" description="NF-X1-type" evidence="7">
    <location>
        <begin position="1295"/>
        <end position="1321"/>
    </location>
</feature>
<gene>
    <name evidence="8" type="ORF">HNY73_015006</name>
</gene>
<evidence type="ECO:0000256" key="4">
    <source>
        <dbReference type="ARBA" id="ARBA00022833"/>
    </source>
</evidence>
<evidence type="ECO:0000256" key="2">
    <source>
        <dbReference type="ARBA" id="ARBA00022737"/>
    </source>
</evidence>
<keyword evidence="5" id="KW-0175">Coiled coil</keyword>
<dbReference type="Proteomes" id="UP000807504">
    <property type="component" value="Unassembled WGS sequence"/>
</dbReference>
<evidence type="ECO:0000256" key="3">
    <source>
        <dbReference type="ARBA" id="ARBA00022771"/>
    </source>
</evidence>
<evidence type="ECO:0000313" key="8">
    <source>
        <dbReference type="EMBL" id="KAF8778266.1"/>
    </source>
</evidence>
<dbReference type="InterPro" id="IPR041677">
    <property type="entry name" value="DNA2/NAM7_AAA_11"/>
</dbReference>
<dbReference type="PANTHER" id="PTHR10887:SF341">
    <property type="entry name" value="NFX1-TYPE ZINC FINGER-CONTAINING PROTEIN 1"/>
    <property type="match status" value="1"/>
</dbReference>
<dbReference type="InterPro" id="IPR000967">
    <property type="entry name" value="Znf_NFX1"/>
</dbReference>
<dbReference type="GO" id="GO:0031048">
    <property type="term" value="P:regulatory ncRNA-mediated heterochromatin formation"/>
    <property type="evidence" value="ECO:0007669"/>
    <property type="project" value="TreeGrafter"/>
</dbReference>
<feature type="domain" description="NF-X1-type" evidence="7">
    <location>
        <begin position="1465"/>
        <end position="1482"/>
    </location>
</feature>
<keyword evidence="9" id="KW-1185">Reference proteome</keyword>
<dbReference type="InterPro" id="IPR041679">
    <property type="entry name" value="DNA2/NAM7-like_C"/>
</dbReference>
<sequence>MDEDKNRTPNAVSRHLPVADAEFRPGDSNCNKKRAYFTKRDHVHLNRKAGVKTNIPNCSAGSKLIRRQSKTECRSANDNHLPRRYPQNSQYSVHLKGLLNDDNTFSSKNVKVPDNEYSFKSNEHNGAIPKQTVTCMSLSSLQDLIEKSADDILHAILNKESGFIQVLEESFNKDCIACVLLALGKAVSSDKNKDVSVMLNMISGSNSLFLVNVQQYLVTFQTYALDGFHLNAVVGFIKFLLKFQICLPSNACDVSIMLLPLLKETCENHLRQNKEMYSVCVEMLQELEEINSSILNKYTLNQIKETSRNERLQLLDPPEDYRSIPVLPDEVDMQMPYVFLRPSVIKGHYQNTEHYLDVQYRLLREDYVRPLREGIAEYLTLKDRNKSLKQIKDIKVYPNVQIIKQEFVNGELLHMIYIDDQKFAKIKWEFSKRLLSKSLLCLSSDNFQTMLFATVAKRDPEELVKGLLFLRFEDLTDEVLNLDPSTNFVVIETSAFFEAYRYNLDALLELKDDTLPMKRYIVDTQKTVLKPQYLDDNVTYDMRSVCLPLGESCLKIPLRERRNIVEEAYYGYDGHSEDDDYKSSSSDEDDYYKRYISDESDDYSEEDVVEDSYDDLYPQGISERLKNVTVLSSSFWPTCEDLNLDPSQYAALKAALTKEFTIIQGPTRKPCRRNPSPILVVCYTNHALDQFLEGILNFTREIVRVGGRGTNEAISRFQINNLKRNMRQDLEFLFDRSRGIMSELDLLKESVDEIKESIENSFISILSEEVLKNCMTSAHYHSLKSKMRSSGNILIYQWLLGIQVQESRTMRYAAFRWNSLNTHSFLPDEEQNSAETNADSEGEADIEHIEAQRDINPDEFAGASYDIPLYKDKMESIIMLEDGWQFVGGKQGLKDYIHACLTCTTAMSVKMAKQIKDVWTLTCELKWSLYKFWLEGYIRKKKERITELHQEIREKYSELQEVRTQEDIHVCKQALVIGMTTTGAAKYRRIVQHLNPRIVIVEEAAEILESHIVTSLAPDTQHLILIGDHQQLRPSPTVHLLATKYGMNISLFERMVENGLDCHRLEIQHRMRPEIASLLVPHIYAKLQNHESVKTFENIKGVSKNVFFVNHSYHERQENDSKSKVNVHEANFMLKFCKYLINQGYKPSQITVLTTYSGQLFEFKRSPLKSALQGIKFTVVDNYQGEENDIILISFVRSNEEGQIGFLKISNRVCVALSRAKKGLYCIGNFDLLAEKSNLWKNIIETLKDNNAIGPSLLLFCQNHPTISKAVTDVTDFDFVPEGGCTQQCEFRLSCGHLCSLKCHPYDPRHEDIQCPKPCTEKCIEGHLCAMKCYEDCPPCPVIVSDTIPICGHTIQVACHLKGETPCTDPCEKLLPCGHKCHRKCGESCTLKCFVKIPIQSSVCGHEVNIECSRSKDTEVIMVRCKEPCNAELPCGHKCSGTCGFCYQGRLHANCLEPCNRRLVCGHECKLLCYRNCIPCEQPCENYCMHKKCTKKCGEPCEKCTEPCEWACPHKKCTRLCGELCDRSVCNEPCPKVLKCEHPCIGVCGELCPAECRICDSEKLAEVCSAGEIETDVKFVCLEDCRHIFELNWFNMWISQENGSKNEIRFKSCPKCNTVIRKPLYLEKNVNSWFNNIEQIKKSVSRNKDYTNLLKGILRQRIEKKRFSFCKNSYSSDAFYACWMKLEESIKSEKGLDIQNLNSMENMINIMEISGSLRIYKNPRDHLKLTEKLKEYINMNVKWLETFIIKRHLGASEQQLKDLLWEVHRLKLINKLDELMLEIKSKDIYMNKLMDLVLTNSPFREAELAKFISVLHNLFEYYPSKLISISELEKQPVLAIMSFSVGHWFLCEKEHAYSVVKCRDLFAESNCHECDKKIVYVKPLLPKHYQPQYRPAQHRGRRRGRGSRARRPYRF</sequence>
<dbReference type="InterPro" id="IPR045055">
    <property type="entry name" value="DNA2/NAM7-like"/>
</dbReference>
<keyword evidence="2" id="KW-0677">Repeat</keyword>
<dbReference type="InterPro" id="IPR057373">
    <property type="entry name" value="ZNFX1"/>
</dbReference>
<feature type="region of interest" description="Disordered" evidence="6">
    <location>
        <begin position="1"/>
        <end position="25"/>
    </location>
</feature>
<organism evidence="8 9">
    <name type="scientific">Argiope bruennichi</name>
    <name type="common">Wasp spider</name>
    <name type="synonym">Aranea bruennichi</name>
    <dbReference type="NCBI Taxonomy" id="94029"/>
    <lineage>
        <taxon>Eukaryota</taxon>
        <taxon>Metazoa</taxon>
        <taxon>Ecdysozoa</taxon>
        <taxon>Arthropoda</taxon>
        <taxon>Chelicerata</taxon>
        <taxon>Arachnida</taxon>
        <taxon>Araneae</taxon>
        <taxon>Araneomorphae</taxon>
        <taxon>Entelegynae</taxon>
        <taxon>Araneoidea</taxon>
        <taxon>Araneidae</taxon>
        <taxon>Argiope</taxon>
    </lineage>
</organism>
<dbReference type="InterPro" id="IPR027417">
    <property type="entry name" value="P-loop_NTPase"/>
</dbReference>
<protein>
    <submittedName>
        <fullName evidence="8">NFX1-type zinc finger-containing protein 1</fullName>
    </submittedName>
</protein>
<accession>A0A8T0EV67</accession>
<evidence type="ECO:0000313" key="9">
    <source>
        <dbReference type="Proteomes" id="UP000807504"/>
    </source>
</evidence>
<evidence type="ECO:0000256" key="5">
    <source>
        <dbReference type="SAM" id="Coils"/>
    </source>
</evidence>
<feature type="compositionally biased region" description="Basic residues" evidence="6">
    <location>
        <begin position="1896"/>
        <end position="1915"/>
    </location>
</feature>
<evidence type="ECO:0000256" key="6">
    <source>
        <dbReference type="SAM" id="MobiDB-lite"/>
    </source>
</evidence>
<reference evidence="8" key="1">
    <citation type="journal article" date="2020" name="bioRxiv">
        <title>Chromosome-level reference genome of the European wasp spider Argiope bruennichi: a resource for studies on range expansion and evolutionary adaptation.</title>
        <authorList>
            <person name="Sheffer M.M."/>
            <person name="Hoppe A."/>
            <person name="Krehenwinkel H."/>
            <person name="Uhl G."/>
            <person name="Kuss A.W."/>
            <person name="Jensen L."/>
            <person name="Jensen C."/>
            <person name="Gillespie R.G."/>
            <person name="Hoff K.J."/>
            <person name="Prost S."/>
        </authorList>
    </citation>
    <scope>NUCLEOTIDE SEQUENCE</scope>
</reference>
<comment type="caution">
    <text evidence="8">The sequence shown here is derived from an EMBL/GenBank/DDBJ whole genome shotgun (WGS) entry which is preliminary data.</text>
</comment>
<dbReference type="SUPFAM" id="SSF52540">
    <property type="entry name" value="P-loop containing nucleoside triphosphate hydrolases"/>
    <property type="match status" value="1"/>
</dbReference>
<dbReference type="CDD" id="cd18808">
    <property type="entry name" value="SF1_C_Upf1"/>
    <property type="match status" value="1"/>
</dbReference>
<dbReference type="EMBL" id="JABXBU010002072">
    <property type="protein sequence ID" value="KAF8778266.1"/>
    <property type="molecule type" value="Genomic_DNA"/>
</dbReference>